<keyword evidence="1" id="KW-0472">Membrane</keyword>
<evidence type="ECO:0000313" key="2">
    <source>
        <dbReference type="EMBL" id="CBI38186.3"/>
    </source>
</evidence>
<name>D7U617_VITVI</name>
<evidence type="ECO:0000256" key="1">
    <source>
        <dbReference type="SAM" id="Phobius"/>
    </source>
</evidence>
<gene>
    <name evidence="2" type="ordered locus">VIT_01s0146g00470</name>
</gene>
<evidence type="ECO:0000313" key="3">
    <source>
        <dbReference type="Proteomes" id="UP000009183"/>
    </source>
</evidence>
<dbReference type="Proteomes" id="UP000009183">
    <property type="component" value="Chromosome 1"/>
</dbReference>
<dbReference type="HOGENOM" id="CLU_3128149_0_0_1"/>
<dbReference type="EMBL" id="FN596513">
    <property type="protein sequence ID" value="CBI38186.3"/>
    <property type="molecule type" value="Genomic_DNA"/>
</dbReference>
<feature type="transmembrane region" description="Helical" evidence="1">
    <location>
        <begin position="27"/>
        <end position="47"/>
    </location>
</feature>
<keyword evidence="1" id="KW-0812">Transmembrane</keyword>
<sequence>MLRKSTHIPPFRFPPPFFFCFLSKVSAHIPLFFFFFFLFLFLFFFFFGQK</sequence>
<organism evidence="2 3">
    <name type="scientific">Vitis vinifera</name>
    <name type="common">Grape</name>
    <dbReference type="NCBI Taxonomy" id="29760"/>
    <lineage>
        <taxon>Eukaryota</taxon>
        <taxon>Viridiplantae</taxon>
        <taxon>Streptophyta</taxon>
        <taxon>Embryophyta</taxon>
        <taxon>Tracheophyta</taxon>
        <taxon>Spermatophyta</taxon>
        <taxon>Magnoliopsida</taxon>
        <taxon>eudicotyledons</taxon>
        <taxon>Gunneridae</taxon>
        <taxon>Pentapetalae</taxon>
        <taxon>rosids</taxon>
        <taxon>Vitales</taxon>
        <taxon>Vitaceae</taxon>
        <taxon>Viteae</taxon>
        <taxon>Vitis</taxon>
    </lineage>
</organism>
<dbReference type="AlphaFoldDB" id="D7U617"/>
<dbReference type="InParanoid" id="D7U617"/>
<keyword evidence="3" id="KW-1185">Reference proteome</keyword>
<protein>
    <submittedName>
        <fullName evidence="2">Uncharacterized protein</fullName>
    </submittedName>
</protein>
<proteinExistence type="predicted"/>
<keyword evidence="1" id="KW-1133">Transmembrane helix</keyword>
<accession>D7U617</accession>
<reference evidence="3" key="1">
    <citation type="journal article" date="2007" name="Nature">
        <title>The grapevine genome sequence suggests ancestral hexaploidization in major angiosperm phyla.</title>
        <authorList>
            <consortium name="The French-Italian Public Consortium for Grapevine Genome Characterization."/>
            <person name="Jaillon O."/>
            <person name="Aury J.-M."/>
            <person name="Noel B."/>
            <person name="Policriti A."/>
            <person name="Clepet C."/>
            <person name="Casagrande A."/>
            <person name="Choisne N."/>
            <person name="Aubourg S."/>
            <person name="Vitulo N."/>
            <person name="Jubin C."/>
            <person name="Vezzi A."/>
            <person name="Legeai F."/>
            <person name="Hugueney P."/>
            <person name="Dasilva C."/>
            <person name="Horner D."/>
            <person name="Mica E."/>
            <person name="Jublot D."/>
            <person name="Poulain J."/>
            <person name="Bruyere C."/>
            <person name="Billault A."/>
            <person name="Segurens B."/>
            <person name="Gouyvenoux M."/>
            <person name="Ugarte E."/>
            <person name="Cattonaro F."/>
            <person name="Anthouard V."/>
            <person name="Vico V."/>
            <person name="Del Fabbro C."/>
            <person name="Alaux M."/>
            <person name="Di Gaspero G."/>
            <person name="Dumas V."/>
            <person name="Felice N."/>
            <person name="Paillard S."/>
            <person name="Juman I."/>
            <person name="Moroldo M."/>
            <person name="Scalabrin S."/>
            <person name="Canaguier A."/>
            <person name="Le Clainche I."/>
            <person name="Malacrida G."/>
            <person name="Durand E."/>
            <person name="Pesole G."/>
            <person name="Laucou V."/>
            <person name="Chatelet P."/>
            <person name="Merdinoglu D."/>
            <person name="Delledonne M."/>
            <person name="Pezzotti M."/>
            <person name="Lecharny A."/>
            <person name="Scarpelli C."/>
            <person name="Artiguenave F."/>
            <person name="Pe M.E."/>
            <person name="Valle G."/>
            <person name="Morgante M."/>
            <person name="Caboche M."/>
            <person name="Adam-Blondon A.-F."/>
            <person name="Weissenbach J."/>
            <person name="Quetier F."/>
            <person name="Wincker P."/>
        </authorList>
    </citation>
    <scope>NUCLEOTIDE SEQUENCE [LARGE SCALE GENOMIC DNA]</scope>
    <source>
        <strain evidence="3">cv. Pinot noir / PN40024</strain>
    </source>
</reference>
<dbReference type="PaxDb" id="29760-VIT_01s0146g00470.t01"/>